<organism evidence="4 5">
    <name type="scientific">Aerophobetes bacterium</name>
    <dbReference type="NCBI Taxonomy" id="2030807"/>
    <lineage>
        <taxon>Bacteria</taxon>
        <taxon>Candidatus Aerophobota</taxon>
    </lineage>
</organism>
<evidence type="ECO:0000313" key="4">
    <source>
        <dbReference type="EMBL" id="RLE14571.1"/>
    </source>
</evidence>
<proteinExistence type="predicted"/>
<evidence type="ECO:0000256" key="1">
    <source>
        <dbReference type="ARBA" id="ARBA00022553"/>
    </source>
</evidence>
<gene>
    <name evidence="4" type="ORF">DRJ04_02110</name>
</gene>
<feature type="modified residue" description="4-aspartylphosphate" evidence="2">
    <location>
        <position position="53"/>
    </location>
</feature>
<dbReference type="EMBL" id="QMQA01000038">
    <property type="protein sequence ID" value="RLE14571.1"/>
    <property type="molecule type" value="Genomic_DNA"/>
</dbReference>
<keyword evidence="1 2" id="KW-0597">Phosphoprotein</keyword>
<evidence type="ECO:0000313" key="5">
    <source>
        <dbReference type="Proteomes" id="UP000280417"/>
    </source>
</evidence>
<dbReference type="Proteomes" id="UP000280417">
    <property type="component" value="Unassembled WGS sequence"/>
</dbReference>
<accession>A0A662DJU5</accession>
<dbReference type="PANTHER" id="PTHR44591:SF25">
    <property type="entry name" value="CHEMOTAXIS TWO-COMPONENT RESPONSE REGULATOR"/>
    <property type="match status" value="1"/>
</dbReference>
<protein>
    <submittedName>
        <fullName evidence="4">Response regulator</fullName>
    </submittedName>
</protein>
<dbReference type="SMART" id="SM00448">
    <property type="entry name" value="REC"/>
    <property type="match status" value="1"/>
</dbReference>
<dbReference type="InterPro" id="IPR001789">
    <property type="entry name" value="Sig_transdc_resp-reg_receiver"/>
</dbReference>
<dbReference type="SUPFAM" id="SSF52172">
    <property type="entry name" value="CheY-like"/>
    <property type="match status" value="1"/>
</dbReference>
<dbReference type="Pfam" id="PF00072">
    <property type="entry name" value="Response_reg"/>
    <property type="match status" value="1"/>
</dbReference>
<dbReference type="PANTHER" id="PTHR44591">
    <property type="entry name" value="STRESS RESPONSE REGULATOR PROTEIN 1"/>
    <property type="match status" value="1"/>
</dbReference>
<sequence>MKKNILVVDDSATIRALQAFILQSAGFEVETAANGVEALEKLYRKNFDLVVADINMPKMDGLKMIEILRGQQLYRDLPIIIVTSEEEEEDRERGLKAGANVYLVKPTDPKTLVMNVKMLLD</sequence>
<reference evidence="4 5" key="1">
    <citation type="submission" date="2018-06" db="EMBL/GenBank/DDBJ databases">
        <title>Extensive metabolic versatility and redundancy in microbially diverse, dynamic hydrothermal sediments.</title>
        <authorList>
            <person name="Dombrowski N."/>
            <person name="Teske A."/>
            <person name="Baker B.J."/>
        </authorList>
    </citation>
    <scope>NUCLEOTIDE SEQUENCE [LARGE SCALE GENOMIC DNA]</scope>
    <source>
        <strain evidence="4">B3_G15</strain>
    </source>
</reference>
<dbReference type="AlphaFoldDB" id="A0A662DJU5"/>
<dbReference type="InterPro" id="IPR050595">
    <property type="entry name" value="Bact_response_regulator"/>
</dbReference>
<dbReference type="Gene3D" id="3.40.50.2300">
    <property type="match status" value="1"/>
</dbReference>
<comment type="caution">
    <text evidence="4">The sequence shown here is derived from an EMBL/GenBank/DDBJ whole genome shotgun (WGS) entry which is preliminary data.</text>
</comment>
<evidence type="ECO:0000259" key="3">
    <source>
        <dbReference type="PROSITE" id="PS50110"/>
    </source>
</evidence>
<name>A0A662DJU5_UNCAE</name>
<dbReference type="PROSITE" id="PS50110">
    <property type="entry name" value="RESPONSE_REGULATORY"/>
    <property type="match status" value="1"/>
</dbReference>
<dbReference type="InterPro" id="IPR011006">
    <property type="entry name" value="CheY-like_superfamily"/>
</dbReference>
<evidence type="ECO:0000256" key="2">
    <source>
        <dbReference type="PROSITE-ProRule" id="PRU00169"/>
    </source>
</evidence>
<dbReference type="GO" id="GO:0000160">
    <property type="term" value="P:phosphorelay signal transduction system"/>
    <property type="evidence" value="ECO:0007669"/>
    <property type="project" value="InterPro"/>
</dbReference>
<feature type="domain" description="Response regulatory" evidence="3">
    <location>
        <begin position="4"/>
        <end position="120"/>
    </location>
</feature>